<name>A0A0K0CZN5_ANGCA</name>
<reference evidence="1" key="1">
    <citation type="submission" date="2012-09" db="EMBL/GenBank/DDBJ databases">
        <authorList>
            <person name="Martin A.A."/>
        </authorList>
    </citation>
    <scope>NUCLEOTIDE SEQUENCE</scope>
</reference>
<keyword evidence="1" id="KW-1185">Reference proteome</keyword>
<organism evidence="1 2">
    <name type="scientific">Angiostrongylus cantonensis</name>
    <name type="common">Rat lungworm</name>
    <dbReference type="NCBI Taxonomy" id="6313"/>
    <lineage>
        <taxon>Eukaryota</taxon>
        <taxon>Metazoa</taxon>
        <taxon>Ecdysozoa</taxon>
        <taxon>Nematoda</taxon>
        <taxon>Chromadorea</taxon>
        <taxon>Rhabditida</taxon>
        <taxon>Rhabditina</taxon>
        <taxon>Rhabditomorpha</taxon>
        <taxon>Strongyloidea</taxon>
        <taxon>Metastrongylidae</taxon>
        <taxon>Angiostrongylus</taxon>
    </lineage>
</organism>
<dbReference type="AlphaFoldDB" id="A0A0K0CZN5"/>
<reference evidence="2" key="2">
    <citation type="submission" date="2017-02" db="UniProtKB">
        <authorList>
            <consortium name="WormBaseParasite"/>
        </authorList>
    </citation>
    <scope>IDENTIFICATION</scope>
</reference>
<sequence>MRCRITLHRCSRLSDQIGSDLVPSPRGTKSCCALKNAANCSLPNLSVHTTFSVVLAERSGKIDVNFRGNHLVMDER</sequence>
<evidence type="ECO:0000313" key="2">
    <source>
        <dbReference type="WBParaSite" id="ACAC_0000320701-mRNA-1"/>
    </source>
</evidence>
<dbReference type="Proteomes" id="UP000035642">
    <property type="component" value="Unassembled WGS sequence"/>
</dbReference>
<proteinExistence type="predicted"/>
<dbReference type="WBParaSite" id="ACAC_0000320701-mRNA-1">
    <property type="protein sequence ID" value="ACAC_0000320701-mRNA-1"/>
    <property type="gene ID" value="ACAC_0000320701"/>
</dbReference>
<protein>
    <submittedName>
        <fullName evidence="2">Uncharacterized protein</fullName>
    </submittedName>
</protein>
<accession>A0A0K0CZN5</accession>
<evidence type="ECO:0000313" key="1">
    <source>
        <dbReference type="Proteomes" id="UP000035642"/>
    </source>
</evidence>